<organism evidence="6 7">
    <name type="scientific">Tetracentron sinense</name>
    <name type="common">Spur-leaf</name>
    <dbReference type="NCBI Taxonomy" id="13715"/>
    <lineage>
        <taxon>Eukaryota</taxon>
        <taxon>Viridiplantae</taxon>
        <taxon>Streptophyta</taxon>
        <taxon>Embryophyta</taxon>
        <taxon>Tracheophyta</taxon>
        <taxon>Spermatophyta</taxon>
        <taxon>Magnoliopsida</taxon>
        <taxon>Trochodendrales</taxon>
        <taxon>Trochodendraceae</taxon>
        <taxon>Tetracentron</taxon>
    </lineage>
</organism>
<feature type="domain" description="Pyrrolo-quinoline quinone repeat" evidence="5">
    <location>
        <begin position="424"/>
        <end position="504"/>
    </location>
</feature>
<evidence type="ECO:0000256" key="4">
    <source>
        <dbReference type="SAM" id="SignalP"/>
    </source>
</evidence>
<dbReference type="AlphaFoldDB" id="A0A834YLH0"/>
<feature type="chain" id="PRO_5032296180" description="Pyrrolo-quinoline quinone repeat domain-containing protein" evidence="4">
    <location>
        <begin position="29"/>
        <end position="531"/>
    </location>
</feature>
<dbReference type="InterPro" id="IPR002372">
    <property type="entry name" value="PQQ_rpt_dom"/>
</dbReference>
<dbReference type="InterPro" id="IPR018391">
    <property type="entry name" value="PQQ_b-propeller_rpt"/>
</dbReference>
<evidence type="ECO:0000259" key="5">
    <source>
        <dbReference type="Pfam" id="PF13360"/>
    </source>
</evidence>
<dbReference type="InterPro" id="IPR011047">
    <property type="entry name" value="Quinoprotein_ADH-like_sf"/>
</dbReference>
<evidence type="ECO:0000313" key="6">
    <source>
        <dbReference type="EMBL" id="KAF8390230.1"/>
    </source>
</evidence>
<feature type="signal peptide" evidence="4">
    <location>
        <begin position="1"/>
        <end position="28"/>
    </location>
</feature>
<dbReference type="Pfam" id="PF13360">
    <property type="entry name" value="PQQ_2"/>
    <property type="match status" value="2"/>
</dbReference>
<proteinExistence type="inferred from homology"/>
<dbReference type="SUPFAM" id="SSF50998">
    <property type="entry name" value="Quinoprotein alcohol dehydrogenase-like"/>
    <property type="match status" value="1"/>
</dbReference>
<evidence type="ECO:0000256" key="1">
    <source>
        <dbReference type="ARBA" id="ARBA00001931"/>
    </source>
</evidence>
<dbReference type="OMA" id="EWKINRT"/>
<comment type="similarity">
    <text evidence="2">Belongs to the bacterial PQQ dehydrogenase family.</text>
</comment>
<dbReference type="Gene3D" id="2.140.10.10">
    <property type="entry name" value="Quinoprotein alcohol dehydrogenase-like superfamily"/>
    <property type="match status" value="1"/>
</dbReference>
<dbReference type="SMART" id="SM00564">
    <property type="entry name" value="PQQ"/>
    <property type="match status" value="6"/>
</dbReference>
<dbReference type="PROSITE" id="PS51257">
    <property type="entry name" value="PROKAR_LIPOPROTEIN"/>
    <property type="match status" value="1"/>
</dbReference>
<keyword evidence="3" id="KW-0560">Oxidoreductase</keyword>
<dbReference type="OrthoDB" id="416253at2759"/>
<evidence type="ECO:0000313" key="7">
    <source>
        <dbReference type="Proteomes" id="UP000655225"/>
    </source>
</evidence>
<name>A0A834YLH0_TETSI</name>
<sequence length="531" mass="56974">MAVLRGNNHAYTVVLLSTWCLLIIACTANTNWFNHGGDLSNRRYAEGEVLINPLTVSKLRLKWKFFAGKDITATPAIADGIIYFPSWNGHLYAVRGYDGSLVWDKDLGELTGLAGTGLYVNVTVSRATPTVVHDLLITGIFGPAIVIAVKRSTGELVWMTQLDPRPRTQITMSGTFYRGYFYVGISSLENFQSPPLCCTFRGSMVKLDARSGALVWQTYTIPDNGGKLGGYSGAAVWGSSPSIDIFRNLVYVGTGQLYTAPPEVVECQKAQTNKTAPTQQCIDPNVHYDSILAFDMDSGDIRWFQRLEGYDVFSVACLDPTSPYCPPGPNLDADFGEAPMLLSAFIKGRKRDLAVAVQKSGYAWALDRDTGDIIWSTIAGPGGLEGGGVWGSATDGRTVYTNIVNTNRANFTLAPSAEVSTAGGWVALDASTGRILWTTADPTNDTATAHGPVSLAFGVLFAGSVSSQGPFYAMDSKTGKILWSYDTSATVYGGASVSNGCIYLGNGYTVGLAKFKPTWTGGTSLYAFCIA</sequence>
<keyword evidence="7" id="KW-1185">Reference proteome</keyword>
<comment type="cofactor">
    <cofactor evidence="1">
        <name>pyrroloquinoline quinone</name>
        <dbReference type="ChEBI" id="CHEBI:58442"/>
    </cofactor>
</comment>
<dbReference type="Proteomes" id="UP000655225">
    <property type="component" value="Unassembled WGS sequence"/>
</dbReference>
<dbReference type="EMBL" id="JABCRI010000018">
    <property type="protein sequence ID" value="KAF8390230.1"/>
    <property type="molecule type" value="Genomic_DNA"/>
</dbReference>
<dbReference type="PANTHER" id="PTHR32303:SF18">
    <property type="entry name" value="POLYVINYLALCOHOL DEHYDROGENASE-LIKE"/>
    <property type="match status" value="1"/>
</dbReference>
<keyword evidence="4" id="KW-0732">Signal</keyword>
<reference evidence="6 7" key="1">
    <citation type="submission" date="2020-04" db="EMBL/GenBank/DDBJ databases">
        <title>Plant Genome Project.</title>
        <authorList>
            <person name="Zhang R.-G."/>
        </authorList>
    </citation>
    <scope>NUCLEOTIDE SEQUENCE [LARGE SCALE GENOMIC DNA]</scope>
    <source>
        <strain evidence="6">YNK0</strain>
        <tissue evidence="6">Leaf</tissue>
    </source>
</reference>
<dbReference type="PANTHER" id="PTHR32303">
    <property type="entry name" value="QUINOPROTEIN ALCOHOL DEHYDROGENASE (CYTOCHROME C)"/>
    <property type="match status" value="1"/>
</dbReference>
<protein>
    <recommendedName>
        <fullName evidence="5">Pyrrolo-quinoline quinone repeat domain-containing protein</fullName>
    </recommendedName>
</protein>
<comment type="caution">
    <text evidence="6">The sequence shown here is derived from an EMBL/GenBank/DDBJ whole genome shotgun (WGS) entry which is preliminary data.</text>
</comment>
<dbReference type="GO" id="GO:0016491">
    <property type="term" value="F:oxidoreductase activity"/>
    <property type="evidence" value="ECO:0007669"/>
    <property type="project" value="UniProtKB-KW"/>
</dbReference>
<evidence type="ECO:0000256" key="2">
    <source>
        <dbReference type="ARBA" id="ARBA00008156"/>
    </source>
</evidence>
<gene>
    <name evidence="6" type="ORF">HHK36_024755</name>
</gene>
<accession>A0A834YLH0</accession>
<evidence type="ECO:0000256" key="3">
    <source>
        <dbReference type="ARBA" id="ARBA00023002"/>
    </source>
</evidence>
<feature type="domain" description="Pyrrolo-quinoline quinone repeat" evidence="5">
    <location>
        <begin position="61"/>
        <end position="169"/>
    </location>
</feature>